<feature type="region of interest" description="Disordered" evidence="10">
    <location>
        <begin position="405"/>
        <end position="430"/>
    </location>
</feature>
<dbReference type="GO" id="GO:1990904">
    <property type="term" value="C:ribonucleoprotein complex"/>
    <property type="evidence" value="ECO:0007669"/>
    <property type="project" value="UniProtKB-KW"/>
</dbReference>
<protein>
    <recommendedName>
        <fullName evidence="9">60S ribosomal protein L27</fullName>
    </recommendedName>
</protein>
<keyword evidence="7" id="KW-0342">GTP-binding</keyword>
<dbReference type="InterPro" id="IPR043358">
    <property type="entry name" value="GNL1-like"/>
</dbReference>
<dbReference type="PROSITE" id="PS01107">
    <property type="entry name" value="RIBOSOMAL_L27E"/>
    <property type="match status" value="1"/>
</dbReference>
<dbReference type="InterPro" id="IPR006073">
    <property type="entry name" value="GTP-bd"/>
</dbReference>
<keyword evidence="13" id="KW-1185">Reference proteome</keyword>
<dbReference type="InterPro" id="IPR005824">
    <property type="entry name" value="KOW"/>
</dbReference>
<dbReference type="CDD" id="cd06090">
    <property type="entry name" value="KOW_RPL27"/>
    <property type="match status" value="1"/>
</dbReference>
<dbReference type="InterPro" id="IPR008991">
    <property type="entry name" value="Translation_prot_SH3-like_sf"/>
</dbReference>
<comment type="similarity">
    <text evidence="2 9">Belongs to the eukaryotic ribosomal protein eL27 family.</text>
</comment>
<evidence type="ECO:0000256" key="8">
    <source>
        <dbReference type="ARBA" id="ARBA00023274"/>
    </source>
</evidence>
<dbReference type="OrthoDB" id="2365484at2759"/>
<dbReference type="Pfam" id="PF01777">
    <property type="entry name" value="Ribosomal_L27e"/>
    <property type="match status" value="1"/>
</dbReference>
<dbReference type="GO" id="GO:0003735">
    <property type="term" value="F:structural constituent of ribosome"/>
    <property type="evidence" value="ECO:0007669"/>
    <property type="project" value="InterPro"/>
</dbReference>
<dbReference type="PANTHER" id="PTHR45709">
    <property type="entry name" value="LARGE SUBUNIT GTPASE 1 HOMOLOG-RELATED"/>
    <property type="match status" value="1"/>
</dbReference>
<dbReference type="FunFam" id="2.30.30.770:FF:000001">
    <property type="entry name" value="60S ribosomal protein L27"/>
    <property type="match status" value="1"/>
</dbReference>
<keyword evidence="3" id="KW-0963">Cytoplasm</keyword>
<evidence type="ECO:0000256" key="4">
    <source>
        <dbReference type="ARBA" id="ARBA00022741"/>
    </source>
</evidence>
<dbReference type="InterPro" id="IPR001141">
    <property type="entry name" value="Ribosomal_eL27"/>
</dbReference>
<dbReference type="InterPro" id="IPR030378">
    <property type="entry name" value="G_CP_dom"/>
</dbReference>
<keyword evidence="5" id="KW-0378">Hydrolase</keyword>
<reference evidence="12 13" key="1">
    <citation type="submission" date="2018-11" db="EMBL/GenBank/DDBJ databases">
        <authorList>
            <consortium name="Pathogen Informatics"/>
        </authorList>
    </citation>
    <scope>NUCLEOTIDE SEQUENCE [LARGE SCALE GENOMIC DNA]</scope>
</reference>
<dbReference type="GO" id="GO:0005525">
    <property type="term" value="F:GTP binding"/>
    <property type="evidence" value="ECO:0007669"/>
    <property type="project" value="UniProtKB-KW"/>
</dbReference>
<evidence type="ECO:0000256" key="9">
    <source>
        <dbReference type="RuleBase" id="RU000575"/>
    </source>
</evidence>
<evidence type="ECO:0000256" key="3">
    <source>
        <dbReference type="ARBA" id="ARBA00022490"/>
    </source>
</evidence>
<dbReference type="GO" id="GO:0006412">
    <property type="term" value="P:translation"/>
    <property type="evidence" value="ECO:0007669"/>
    <property type="project" value="InterPro"/>
</dbReference>
<keyword evidence="8 9" id="KW-0687">Ribonucleoprotein</keyword>
<proteinExistence type="inferred from homology"/>
<dbReference type="GO" id="GO:0005829">
    <property type="term" value="C:cytosol"/>
    <property type="evidence" value="ECO:0007669"/>
    <property type="project" value="TreeGrafter"/>
</dbReference>
<dbReference type="InterPro" id="IPR027417">
    <property type="entry name" value="P-loop_NTPase"/>
</dbReference>
<dbReference type="Gene3D" id="2.30.30.770">
    <property type="match status" value="1"/>
</dbReference>
<gene>
    <name evidence="12" type="ORF">ASIM_LOCUS14098</name>
</gene>
<keyword evidence="4" id="KW-0547">Nucleotide-binding</keyword>
<evidence type="ECO:0000256" key="1">
    <source>
        <dbReference type="ARBA" id="ARBA00004496"/>
    </source>
</evidence>
<evidence type="ECO:0000256" key="2">
    <source>
        <dbReference type="ARBA" id="ARBA00009124"/>
    </source>
</evidence>
<dbReference type="CDD" id="cd01857">
    <property type="entry name" value="HSR1_MMR1"/>
    <property type="match status" value="1"/>
</dbReference>
<dbReference type="SUPFAM" id="SSF50104">
    <property type="entry name" value="Translation proteins SH3-like domain"/>
    <property type="match status" value="1"/>
</dbReference>
<accession>A0A3P6S5R0</accession>
<evidence type="ECO:0000256" key="10">
    <source>
        <dbReference type="SAM" id="MobiDB-lite"/>
    </source>
</evidence>
<sequence length="581" mass="65347">MDEFLAKATLASTEFTAERLTDFRLIENATNCSLPTRGDISSSLELQKKYSHRLLIPRRPSKRLWETPEQLNALENENFLEWRKSIAELQEVDGLVLTPFERNLELWRQLWRVIERSDIVVQIVDARNPLLFRNADLESYVKECDPAKHNIILINKADLLTDRQIDLWRKWFLQNNIDVIFWSALEEQKQQSKLESLEEQEETLEEQGNDDGDQAKTPSESESGGAGSDGGIPEHGQILIAYLKRVGRAASVDIASNRLVVGMVGYPNVGKSSTINRILGIKKVSTSSTPGKTRHLQTVIIDNQTCSAFGFMGASGVPDCSRAARLILKEVVNGRLKWVASPPSVEQECFDQMTYPVEGTGTLNRGVVLLQQLEKRNLVEGTSTMDKTFDRQFFCLSQGAAHVRTARQGVHSDSTGRDDKKHHNKGKKEKGKLCVGVERGNRSLKMGKIMKTGKVVLVLGGRFAGRKAIIVKAYDDGSADRAYGHALIAGIDKYPKSVTKRLGKKKLTARSKLRPFVGIAGYSNLLPTRYSVDIPLDKSSINKDVLKEPGKKRKARLEVKSKFEERYKTGKNKWFFTKLRF</sequence>
<dbReference type="Gene3D" id="3.40.50.300">
    <property type="entry name" value="P-loop containing nucleotide triphosphate hydrolases"/>
    <property type="match status" value="1"/>
</dbReference>
<name>A0A3P6S5R0_ANISI</name>
<evidence type="ECO:0000259" key="11">
    <source>
        <dbReference type="PROSITE" id="PS51721"/>
    </source>
</evidence>
<dbReference type="Proteomes" id="UP000267096">
    <property type="component" value="Unassembled WGS sequence"/>
</dbReference>
<feature type="domain" description="CP-type G" evidence="11">
    <location>
        <begin position="107"/>
        <end position="323"/>
    </location>
</feature>
<dbReference type="SMART" id="SM00739">
    <property type="entry name" value="KOW"/>
    <property type="match status" value="1"/>
</dbReference>
<feature type="compositionally biased region" description="Acidic residues" evidence="10">
    <location>
        <begin position="197"/>
        <end position="212"/>
    </location>
</feature>
<organism evidence="12 13">
    <name type="scientific">Anisakis simplex</name>
    <name type="common">Herring worm</name>
    <dbReference type="NCBI Taxonomy" id="6269"/>
    <lineage>
        <taxon>Eukaryota</taxon>
        <taxon>Metazoa</taxon>
        <taxon>Ecdysozoa</taxon>
        <taxon>Nematoda</taxon>
        <taxon>Chromadorea</taxon>
        <taxon>Rhabditida</taxon>
        <taxon>Spirurina</taxon>
        <taxon>Ascaridomorpha</taxon>
        <taxon>Ascaridoidea</taxon>
        <taxon>Anisakidae</taxon>
        <taxon>Anisakis</taxon>
        <taxon>Anisakis simplex complex</taxon>
    </lineage>
</organism>
<dbReference type="AlphaFoldDB" id="A0A3P6S5R0"/>
<dbReference type="GO" id="GO:0005840">
    <property type="term" value="C:ribosome"/>
    <property type="evidence" value="ECO:0007669"/>
    <property type="project" value="UniProtKB-KW"/>
</dbReference>
<comment type="subcellular location">
    <subcellularLocation>
        <location evidence="1">Cytoplasm</location>
    </subcellularLocation>
</comment>
<dbReference type="Pfam" id="PF01926">
    <property type="entry name" value="MMR_HSR1"/>
    <property type="match status" value="1"/>
</dbReference>
<evidence type="ECO:0000313" key="12">
    <source>
        <dbReference type="EMBL" id="VDK51444.1"/>
    </source>
</evidence>
<dbReference type="Pfam" id="PF00467">
    <property type="entry name" value="KOW"/>
    <property type="match status" value="1"/>
</dbReference>
<keyword evidence="6 9" id="KW-0689">Ribosomal protein</keyword>
<dbReference type="EMBL" id="UYRR01031616">
    <property type="protein sequence ID" value="VDK51444.1"/>
    <property type="molecule type" value="Genomic_DNA"/>
</dbReference>
<evidence type="ECO:0000256" key="5">
    <source>
        <dbReference type="ARBA" id="ARBA00022801"/>
    </source>
</evidence>
<evidence type="ECO:0000256" key="6">
    <source>
        <dbReference type="ARBA" id="ARBA00022980"/>
    </source>
</evidence>
<evidence type="ECO:0000256" key="7">
    <source>
        <dbReference type="ARBA" id="ARBA00023134"/>
    </source>
</evidence>
<dbReference type="GO" id="GO:0000054">
    <property type="term" value="P:ribosomal subunit export from nucleus"/>
    <property type="evidence" value="ECO:0007669"/>
    <property type="project" value="TreeGrafter"/>
</dbReference>
<dbReference type="GO" id="GO:0003924">
    <property type="term" value="F:GTPase activity"/>
    <property type="evidence" value="ECO:0007669"/>
    <property type="project" value="InterPro"/>
</dbReference>
<evidence type="ECO:0000313" key="13">
    <source>
        <dbReference type="Proteomes" id="UP000267096"/>
    </source>
</evidence>
<dbReference type="SUPFAM" id="SSF52540">
    <property type="entry name" value="P-loop containing nucleoside triphosphate hydrolases"/>
    <property type="match status" value="1"/>
</dbReference>
<dbReference type="InterPro" id="IPR018262">
    <property type="entry name" value="Ribosomal_eL27_CS"/>
</dbReference>
<feature type="region of interest" description="Disordered" evidence="10">
    <location>
        <begin position="192"/>
        <end position="232"/>
    </location>
</feature>
<dbReference type="InterPro" id="IPR038655">
    <property type="entry name" value="Ribosomal_eL27_sf"/>
</dbReference>
<dbReference type="PANTHER" id="PTHR45709:SF2">
    <property type="entry name" value="LARGE SUBUNIT GTPASE 1 HOMOLOG"/>
    <property type="match status" value="1"/>
</dbReference>
<dbReference type="PROSITE" id="PS51721">
    <property type="entry name" value="G_CP"/>
    <property type="match status" value="1"/>
</dbReference>
<dbReference type="InterPro" id="IPR041991">
    <property type="entry name" value="Ribosomal_eL27_KOW"/>
</dbReference>